<dbReference type="SUPFAM" id="SSF53850">
    <property type="entry name" value="Periplasmic binding protein-like II"/>
    <property type="match status" value="1"/>
</dbReference>
<dbReference type="InterPro" id="IPR001638">
    <property type="entry name" value="Solute-binding_3/MltF_N"/>
</dbReference>
<evidence type="ECO:0000313" key="4">
    <source>
        <dbReference type="Proteomes" id="UP000199287"/>
    </source>
</evidence>
<dbReference type="Proteomes" id="UP000199287">
    <property type="component" value="Unassembled WGS sequence"/>
</dbReference>
<protein>
    <submittedName>
        <fullName evidence="3">Amino acid ABC transporter substrate-binding protein, PAAT family</fullName>
    </submittedName>
</protein>
<dbReference type="RefSeq" id="WP_177208928.1">
    <property type="nucleotide sequence ID" value="NZ_FOQA01000010.1"/>
</dbReference>
<proteinExistence type="predicted"/>
<reference evidence="4" key="1">
    <citation type="submission" date="2016-10" db="EMBL/GenBank/DDBJ databases">
        <authorList>
            <person name="Varghese N."/>
            <person name="Submissions S."/>
        </authorList>
    </citation>
    <scope>NUCLEOTIDE SEQUENCE [LARGE SCALE GENOMIC DNA]</scope>
    <source>
        <strain evidence="4">Z-7934</strain>
    </source>
</reference>
<dbReference type="Gene3D" id="3.40.190.10">
    <property type="entry name" value="Periplasmic binding protein-like II"/>
    <property type="match status" value="2"/>
</dbReference>
<dbReference type="EMBL" id="FOQA01000010">
    <property type="protein sequence ID" value="SFI26816.1"/>
    <property type="molecule type" value="Genomic_DNA"/>
</dbReference>
<dbReference type="AlphaFoldDB" id="A0A1I3GTS7"/>
<evidence type="ECO:0000256" key="1">
    <source>
        <dbReference type="SAM" id="SignalP"/>
    </source>
</evidence>
<evidence type="ECO:0000259" key="2">
    <source>
        <dbReference type="Pfam" id="PF00497"/>
    </source>
</evidence>
<feature type="chain" id="PRO_5011767618" evidence="1">
    <location>
        <begin position="25"/>
        <end position="278"/>
    </location>
</feature>
<name>A0A1I3GTS7_9FIRM</name>
<feature type="signal peptide" evidence="1">
    <location>
        <begin position="1"/>
        <end position="24"/>
    </location>
</feature>
<dbReference type="PROSITE" id="PS51257">
    <property type="entry name" value="PROKAR_LIPOPROTEIN"/>
    <property type="match status" value="1"/>
</dbReference>
<organism evidence="3 4">
    <name type="scientific">Tindallia magadiensis</name>
    <dbReference type="NCBI Taxonomy" id="69895"/>
    <lineage>
        <taxon>Bacteria</taxon>
        <taxon>Bacillati</taxon>
        <taxon>Bacillota</taxon>
        <taxon>Clostridia</taxon>
        <taxon>Peptostreptococcales</taxon>
        <taxon>Tindalliaceae</taxon>
        <taxon>Tindallia</taxon>
    </lineage>
</organism>
<evidence type="ECO:0000313" key="3">
    <source>
        <dbReference type="EMBL" id="SFI26816.1"/>
    </source>
</evidence>
<dbReference type="STRING" id="69895.SAMN05192551_11044"/>
<keyword evidence="1" id="KW-0732">Signal</keyword>
<dbReference type="PANTHER" id="PTHR38834">
    <property type="entry name" value="PERIPLASMIC SUBSTRATE BINDING PROTEIN FAMILY 3"/>
    <property type="match status" value="1"/>
</dbReference>
<gene>
    <name evidence="3" type="ORF">SAMN05192551_11044</name>
</gene>
<dbReference type="Pfam" id="PF00497">
    <property type="entry name" value="SBP_bac_3"/>
    <property type="match status" value="1"/>
</dbReference>
<sequence>MTRKKTSFALIIILILALSSMLFASCGKTEDSTESVEKIREDNGTEERATAAAYNTFHLITADLPPFCIEATDSGIVVDLAREIAKKAEMDFLVEFQPWSRAQETVSEGKNLFILPLGRIDEREEHFVWISEIIDYDISFLSTDGVSYTLESAKSLENVMVQQGTTFEEFLLDNGFTNLSGSPDTKANAEMLYNNRGQAWFIPEWEGLWIWNHKGFDQEISLGPPVMNTIAWLAASKDSDPALIDAISTALEEVLEENLLEDIVATYTQPDEEAEKQE</sequence>
<feature type="domain" description="Solute-binding protein family 3/N-terminal" evidence="2">
    <location>
        <begin position="61"/>
        <end position="268"/>
    </location>
</feature>
<keyword evidence="4" id="KW-1185">Reference proteome</keyword>
<dbReference type="PANTHER" id="PTHR38834:SF3">
    <property type="entry name" value="SOLUTE-BINDING PROTEIN FAMILY 3_N-TERMINAL DOMAIN-CONTAINING PROTEIN"/>
    <property type="match status" value="1"/>
</dbReference>
<accession>A0A1I3GTS7</accession>